<dbReference type="STRING" id="8496.A0A151MUK4"/>
<name>A0A151MUK4_ALLMI</name>
<evidence type="ECO:0000259" key="1">
    <source>
        <dbReference type="Pfam" id="PF03184"/>
    </source>
</evidence>
<comment type="caution">
    <text evidence="2">The sequence shown here is derived from an EMBL/GenBank/DDBJ whole genome shotgun (WGS) entry which is preliminary data.</text>
</comment>
<dbReference type="Proteomes" id="UP000050525">
    <property type="component" value="Unassembled WGS sequence"/>
</dbReference>
<dbReference type="GO" id="GO:0003676">
    <property type="term" value="F:nucleic acid binding"/>
    <property type="evidence" value="ECO:0007669"/>
    <property type="project" value="InterPro"/>
</dbReference>
<reference evidence="2 3" key="1">
    <citation type="journal article" date="2012" name="Genome Biol.">
        <title>Sequencing three crocodilian genomes to illuminate the evolution of archosaurs and amniotes.</title>
        <authorList>
            <person name="St John J.A."/>
            <person name="Braun E.L."/>
            <person name="Isberg S.R."/>
            <person name="Miles L.G."/>
            <person name="Chong A.Y."/>
            <person name="Gongora J."/>
            <person name="Dalzell P."/>
            <person name="Moran C."/>
            <person name="Bed'hom B."/>
            <person name="Abzhanov A."/>
            <person name="Burgess S.C."/>
            <person name="Cooksey A.M."/>
            <person name="Castoe T.A."/>
            <person name="Crawford N.G."/>
            <person name="Densmore L.D."/>
            <person name="Drew J.C."/>
            <person name="Edwards S.V."/>
            <person name="Faircloth B.C."/>
            <person name="Fujita M.K."/>
            <person name="Greenwold M.J."/>
            <person name="Hoffmann F.G."/>
            <person name="Howard J.M."/>
            <person name="Iguchi T."/>
            <person name="Janes D.E."/>
            <person name="Khan S.Y."/>
            <person name="Kohno S."/>
            <person name="de Koning A.J."/>
            <person name="Lance S.L."/>
            <person name="McCarthy F.M."/>
            <person name="McCormack J.E."/>
            <person name="Merchant M.E."/>
            <person name="Peterson D.G."/>
            <person name="Pollock D.D."/>
            <person name="Pourmand N."/>
            <person name="Raney B.J."/>
            <person name="Roessler K.A."/>
            <person name="Sanford J.R."/>
            <person name="Sawyer R.H."/>
            <person name="Schmidt C.J."/>
            <person name="Triplett E.W."/>
            <person name="Tuberville T.D."/>
            <person name="Venegas-Anaya M."/>
            <person name="Howard J.T."/>
            <person name="Jarvis E.D."/>
            <person name="Guillette L.J.Jr."/>
            <person name="Glenn T.C."/>
            <person name="Green R.E."/>
            <person name="Ray D.A."/>
        </authorList>
    </citation>
    <scope>NUCLEOTIDE SEQUENCE [LARGE SCALE GENOMIC DNA]</scope>
    <source>
        <strain evidence="2">KSC_2009_1</strain>
    </source>
</reference>
<dbReference type="AlphaFoldDB" id="A0A151MUK4"/>
<protein>
    <recommendedName>
        <fullName evidence="1">DDE-1 domain-containing protein</fullName>
    </recommendedName>
</protein>
<proteinExistence type="predicted"/>
<accession>A0A151MUK4</accession>
<gene>
    <name evidence="2" type="ORF">Y1Q_0006913</name>
</gene>
<keyword evidence="3" id="KW-1185">Reference proteome</keyword>
<feature type="domain" description="DDE-1" evidence="1">
    <location>
        <begin position="2"/>
        <end position="46"/>
    </location>
</feature>
<evidence type="ECO:0000313" key="2">
    <source>
        <dbReference type="EMBL" id="KYO28177.1"/>
    </source>
</evidence>
<sequence length="83" mass="9446">MVIFKRVTMPREKIPNGLAFICNTKGWMNEDVMKEWTERCFRTQQAGILDSASGGESDYTESEDYADELDDATFVDAYFGESS</sequence>
<dbReference type="Pfam" id="PF03184">
    <property type="entry name" value="DDE_1"/>
    <property type="match status" value="1"/>
</dbReference>
<dbReference type="EMBL" id="AKHW03004996">
    <property type="protein sequence ID" value="KYO28177.1"/>
    <property type="molecule type" value="Genomic_DNA"/>
</dbReference>
<evidence type="ECO:0000313" key="3">
    <source>
        <dbReference type="Proteomes" id="UP000050525"/>
    </source>
</evidence>
<dbReference type="InterPro" id="IPR004875">
    <property type="entry name" value="DDE_SF_endonuclease_dom"/>
</dbReference>
<organism evidence="2 3">
    <name type="scientific">Alligator mississippiensis</name>
    <name type="common">American alligator</name>
    <dbReference type="NCBI Taxonomy" id="8496"/>
    <lineage>
        <taxon>Eukaryota</taxon>
        <taxon>Metazoa</taxon>
        <taxon>Chordata</taxon>
        <taxon>Craniata</taxon>
        <taxon>Vertebrata</taxon>
        <taxon>Euteleostomi</taxon>
        <taxon>Archelosauria</taxon>
        <taxon>Archosauria</taxon>
        <taxon>Crocodylia</taxon>
        <taxon>Alligatoridae</taxon>
        <taxon>Alligatorinae</taxon>
        <taxon>Alligator</taxon>
    </lineage>
</organism>